<keyword evidence="2" id="KW-1185">Reference proteome</keyword>
<dbReference type="GO" id="GO:0004497">
    <property type="term" value="F:monooxygenase activity"/>
    <property type="evidence" value="ECO:0007669"/>
    <property type="project" value="InterPro"/>
</dbReference>
<dbReference type="RefSeq" id="WP_186882164.1">
    <property type="nucleotide sequence ID" value="NZ_JACOGG010000017.1"/>
</dbReference>
<accession>A0A923KWJ4</accession>
<dbReference type="SUPFAM" id="SSF51905">
    <property type="entry name" value="FAD/NAD(P)-binding domain"/>
    <property type="match status" value="1"/>
</dbReference>
<sequence>MSPEKSSHFRVAIIGAGPAGSACALALVQRGVSNIVLIEASDFSQFCIGENIPPESLRLFQSLEIDQAFLREGHAPCYGSCSYWGSEKRGYNDHLLNPLGHGWHLDRRKFNQFLARQAQMRGVDLRINTMLKEVVTTASSAYELHLATHTAGISGHSQIYADFVIDASGSRAVFVRKCGIQKLRAEALICLARRFAIKDAQLEKNGLTHLEAVQHGWWYAANLPDKTLLLALYSDAETVKRLQLQQVHAWEAQLALAPHTHQLARSGKPLSTHILSYPAPVYCLDQLHGANWLAIGDAASACDPLTSQGIYKAISNAIAAADVIVNKREVHEFSHSIRTQYQQYLATCQHYYRLEQRWPEAPFWQKYHASVAPMQTPLLPHARPV</sequence>
<dbReference type="AlphaFoldDB" id="A0A923KWJ4"/>
<name>A0A923KWJ4_9BURK</name>
<protein>
    <submittedName>
        <fullName evidence="1">NAD(P)/FAD-dependent oxidoreductase</fullName>
    </submittedName>
</protein>
<evidence type="ECO:0000313" key="2">
    <source>
        <dbReference type="Proteomes" id="UP000612361"/>
    </source>
</evidence>
<reference evidence="1" key="1">
    <citation type="submission" date="2020-08" db="EMBL/GenBank/DDBJ databases">
        <title>Novel species isolated from subtropical streams in China.</title>
        <authorList>
            <person name="Lu H."/>
        </authorList>
    </citation>
    <scope>NUCLEOTIDE SEQUENCE</scope>
    <source>
        <strain evidence="1">CY7W</strain>
    </source>
</reference>
<dbReference type="InterPro" id="IPR036188">
    <property type="entry name" value="FAD/NAD-bd_sf"/>
</dbReference>
<proteinExistence type="predicted"/>
<dbReference type="PANTHER" id="PTHR43747">
    <property type="entry name" value="FAD-BINDING PROTEIN"/>
    <property type="match status" value="1"/>
</dbReference>
<dbReference type="Proteomes" id="UP000612361">
    <property type="component" value="Unassembled WGS sequence"/>
</dbReference>
<dbReference type="Pfam" id="PF04820">
    <property type="entry name" value="Trp_halogenase"/>
    <property type="match status" value="2"/>
</dbReference>
<evidence type="ECO:0000313" key="1">
    <source>
        <dbReference type="EMBL" id="MBC3936622.1"/>
    </source>
</evidence>
<dbReference type="InterPro" id="IPR050816">
    <property type="entry name" value="Flavin-dep_Halogenase_NPB"/>
</dbReference>
<dbReference type="Gene3D" id="3.30.9.100">
    <property type="match status" value="1"/>
</dbReference>
<dbReference type="PANTHER" id="PTHR43747:SF1">
    <property type="entry name" value="SLR1998 PROTEIN"/>
    <property type="match status" value="1"/>
</dbReference>
<dbReference type="InterPro" id="IPR006905">
    <property type="entry name" value="Flavin_halogenase"/>
</dbReference>
<organism evidence="1 2">
    <name type="scientific">Undibacterium rugosum</name>
    <dbReference type="NCBI Taxonomy" id="2762291"/>
    <lineage>
        <taxon>Bacteria</taxon>
        <taxon>Pseudomonadati</taxon>
        <taxon>Pseudomonadota</taxon>
        <taxon>Betaproteobacteria</taxon>
        <taxon>Burkholderiales</taxon>
        <taxon>Oxalobacteraceae</taxon>
        <taxon>Undibacterium</taxon>
    </lineage>
</organism>
<dbReference type="EMBL" id="JACOGG010000017">
    <property type="protein sequence ID" value="MBC3936622.1"/>
    <property type="molecule type" value="Genomic_DNA"/>
</dbReference>
<dbReference type="PROSITE" id="PS51257">
    <property type="entry name" value="PROKAR_LIPOPROTEIN"/>
    <property type="match status" value="1"/>
</dbReference>
<dbReference type="Gene3D" id="3.50.50.60">
    <property type="entry name" value="FAD/NAD(P)-binding domain"/>
    <property type="match status" value="1"/>
</dbReference>
<gene>
    <name evidence="1" type="ORF">H8K47_14740</name>
</gene>
<dbReference type="PRINTS" id="PR00420">
    <property type="entry name" value="RNGMNOXGNASE"/>
</dbReference>
<comment type="caution">
    <text evidence="1">The sequence shown here is derived from an EMBL/GenBank/DDBJ whole genome shotgun (WGS) entry which is preliminary data.</text>
</comment>